<evidence type="ECO:0000256" key="10">
    <source>
        <dbReference type="ARBA" id="ARBA00022801"/>
    </source>
</evidence>
<proteinExistence type="inferred from homology"/>
<evidence type="ECO:0000256" key="2">
    <source>
        <dbReference type="ARBA" id="ARBA00001946"/>
    </source>
</evidence>
<dbReference type="SUPFAM" id="SSF55658">
    <property type="entry name" value="L9 N-domain-like"/>
    <property type="match status" value="1"/>
</dbReference>
<dbReference type="PROSITE" id="PS50879">
    <property type="entry name" value="RNASE_H_1"/>
    <property type="match status" value="1"/>
</dbReference>
<evidence type="ECO:0000256" key="12">
    <source>
        <dbReference type="PIRNR" id="PIRNR037839"/>
    </source>
</evidence>
<name>A0A1S1YZN0_FLAPC</name>
<dbReference type="EMBL" id="JRYR02000001">
    <property type="protein sequence ID" value="OHX66474.1"/>
    <property type="molecule type" value="Genomic_DNA"/>
</dbReference>
<dbReference type="FunFam" id="3.40.970.10:FF:000002">
    <property type="entry name" value="Ribonuclease H"/>
    <property type="match status" value="1"/>
</dbReference>
<dbReference type="AlphaFoldDB" id="A0A1S1YZN0"/>
<dbReference type="Pfam" id="PF01693">
    <property type="entry name" value="Cauli_VI"/>
    <property type="match status" value="1"/>
</dbReference>
<evidence type="ECO:0000256" key="1">
    <source>
        <dbReference type="ARBA" id="ARBA00000077"/>
    </source>
</evidence>
<evidence type="ECO:0000313" key="16">
    <source>
        <dbReference type="Proteomes" id="UP000179797"/>
    </source>
</evidence>
<dbReference type="GO" id="GO:0046872">
    <property type="term" value="F:metal ion binding"/>
    <property type="evidence" value="ECO:0007669"/>
    <property type="project" value="UniProtKB-KW"/>
</dbReference>
<organism evidence="15 16">
    <name type="scientific">Flammeovirga pacifica</name>
    <dbReference type="NCBI Taxonomy" id="915059"/>
    <lineage>
        <taxon>Bacteria</taxon>
        <taxon>Pseudomonadati</taxon>
        <taxon>Bacteroidota</taxon>
        <taxon>Cytophagia</taxon>
        <taxon>Cytophagales</taxon>
        <taxon>Flammeovirgaceae</taxon>
        <taxon>Flammeovirga</taxon>
    </lineage>
</organism>
<dbReference type="InterPro" id="IPR036397">
    <property type="entry name" value="RNaseH_sf"/>
</dbReference>
<evidence type="ECO:0000256" key="4">
    <source>
        <dbReference type="ARBA" id="ARBA00005300"/>
    </source>
</evidence>
<evidence type="ECO:0000256" key="7">
    <source>
        <dbReference type="ARBA" id="ARBA00022722"/>
    </source>
</evidence>
<evidence type="ECO:0000256" key="5">
    <source>
        <dbReference type="ARBA" id="ARBA00012180"/>
    </source>
</evidence>
<comment type="cofactor">
    <cofactor evidence="2">
        <name>Mg(2+)</name>
        <dbReference type="ChEBI" id="CHEBI:18420"/>
    </cofactor>
</comment>
<feature type="binding site" evidence="13">
    <location>
        <position position="151"/>
    </location>
    <ligand>
        <name>Mg(2+)</name>
        <dbReference type="ChEBI" id="CHEBI:18420"/>
        <label>2</label>
    </ligand>
</feature>
<comment type="catalytic activity">
    <reaction evidence="1 12">
        <text>Endonucleolytic cleavage to 5'-phosphomonoester.</text>
        <dbReference type="EC" id="3.1.26.4"/>
    </reaction>
</comment>
<evidence type="ECO:0000256" key="13">
    <source>
        <dbReference type="PIRSR" id="PIRSR037839-1"/>
    </source>
</evidence>
<keyword evidence="13" id="KW-0464">Manganese</keyword>
<evidence type="ECO:0000256" key="8">
    <source>
        <dbReference type="ARBA" id="ARBA00022723"/>
    </source>
</evidence>
<keyword evidence="10 12" id="KW-0378">Hydrolase</keyword>
<gene>
    <name evidence="15" type="ORF">NH26_08950</name>
</gene>
<keyword evidence="7 12" id="KW-0540">Nuclease</keyword>
<dbReference type="GO" id="GO:0043137">
    <property type="term" value="P:DNA replication, removal of RNA primer"/>
    <property type="evidence" value="ECO:0007669"/>
    <property type="project" value="TreeGrafter"/>
</dbReference>
<accession>A0A1S1YZN0</accession>
<dbReference type="PANTHER" id="PTHR10642:SF26">
    <property type="entry name" value="RIBONUCLEASE H1"/>
    <property type="match status" value="1"/>
</dbReference>
<keyword evidence="11 12" id="KW-0460">Magnesium</keyword>
<dbReference type="Proteomes" id="UP000179797">
    <property type="component" value="Unassembled WGS sequence"/>
</dbReference>
<dbReference type="InterPro" id="IPR011320">
    <property type="entry name" value="RNase_H1_N"/>
</dbReference>
<dbReference type="GO" id="GO:0005737">
    <property type="term" value="C:cytoplasm"/>
    <property type="evidence" value="ECO:0007669"/>
    <property type="project" value="UniProtKB-SubCell"/>
</dbReference>
<dbReference type="InterPro" id="IPR017290">
    <property type="entry name" value="RNase_H_bac"/>
</dbReference>
<evidence type="ECO:0000256" key="6">
    <source>
        <dbReference type="ARBA" id="ARBA00017721"/>
    </source>
</evidence>
<dbReference type="OrthoDB" id="9811552at2"/>
<comment type="cofactor">
    <cofactor evidence="13">
        <name>Mn(2+)</name>
        <dbReference type="ChEBI" id="CHEBI:29035"/>
    </cofactor>
    <cofactor evidence="13">
        <name>Mg(2+)</name>
        <dbReference type="ChEBI" id="CHEBI:18420"/>
    </cofactor>
    <text evidence="13">Binds 2 metal ions per subunit. Manganese or magnesium.</text>
</comment>
<dbReference type="InterPro" id="IPR050092">
    <property type="entry name" value="RNase_H"/>
</dbReference>
<protein>
    <recommendedName>
        <fullName evidence="6 12">Ribonuclease H</fullName>
        <ecNumber evidence="5 12">3.1.26.4</ecNumber>
    </recommendedName>
</protein>
<keyword evidence="12" id="KW-0963">Cytoplasm</keyword>
<keyword evidence="8 12" id="KW-0479">Metal-binding</keyword>
<comment type="caution">
    <text evidence="15">The sequence shown here is derived from an EMBL/GenBank/DDBJ whole genome shotgun (WGS) entry which is preliminary data.</text>
</comment>
<dbReference type="Pfam" id="PF00075">
    <property type="entry name" value="RNase_H"/>
    <property type="match status" value="1"/>
</dbReference>
<dbReference type="InterPro" id="IPR037056">
    <property type="entry name" value="RNase_H1_N_sf"/>
</dbReference>
<comment type="similarity">
    <text evidence="4 12">Belongs to the RNase H family.</text>
</comment>
<dbReference type="STRING" id="915059.NH26_08950"/>
<dbReference type="InterPro" id="IPR009027">
    <property type="entry name" value="Ribosomal_bL9/RNase_H1_N"/>
</dbReference>
<evidence type="ECO:0000313" key="15">
    <source>
        <dbReference type="EMBL" id="OHX66474.1"/>
    </source>
</evidence>
<evidence type="ECO:0000256" key="9">
    <source>
        <dbReference type="ARBA" id="ARBA00022759"/>
    </source>
</evidence>
<comment type="subcellular location">
    <subcellularLocation>
        <location evidence="12">Cytoplasm</location>
    </subcellularLocation>
</comment>
<dbReference type="EC" id="3.1.26.4" evidence="5 12"/>
<feature type="binding site" evidence="13">
    <location>
        <position position="211"/>
    </location>
    <ligand>
        <name>Mg(2+)</name>
        <dbReference type="ChEBI" id="CHEBI:18420"/>
        <label>1</label>
    </ligand>
</feature>
<evidence type="ECO:0000259" key="14">
    <source>
        <dbReference type="PROSITE" id="PS50879"/>
    </source>
</evidence>
<dbReference type="InterPro" id="IPR002156">
    <property type="entry name" value="RNaseH_domain"/>
</dbReference>
<evidence type="ECO:0000256" key="11">
    <source>
        <dbReference type="ARBA" id="ARBA00022842"/>
    </source>
</evidence>
<feature type="domain" description="RNase H type-1" evidence="14">
    <location>
        <begin position="80"/>
        <end position="215"/>
    </location>
</feature>
<dbReference type="InterPro" id="IPR012337">
    <property type="entry name" value="RNaseH-like_sf"/>
</dbReference>
<dbReference type="PIRSF" id="PIRSF037839">
    <property type="entry name" value="Ribonuclease_H"/>
    <property type="match status" value="1"/>
</dbReference>
<dbReference type="Gene3D" id="3.30.420.10">
    <property type="entry name" value="Ribonuclease H-like superfamily/Ribonuclease H"/>
    <property type="match status" value="1"/>
</dbReference>
<keyword evidence="9 12" id="KW-0255">Endonuclease</keyword>
<keyword evidence="16" id="KW-1185">Reference proteome</keyword>
<dbReference type="GO" id="GO:0004523">
    <property type="term" value="F:RNA-DNA hybrid ribonuclease activity"/>
    <property type="evidence" value="ECO:0007669"/>
    <property type="project" value="UniProtKB-UniRule"/>
</dbReference>
<feature type="binding site" evidence="13">
    <location>
        <position position="89"/>
    </location>
    <ligand>
        <name>Mg(2+)</name>
        <dbReference type="ChEBI" id="CHEBI:18420"/>
        <label>1</label>
    </ligand>
</feature>
<dbReference type="RefSeq" id="WP_044221615.1">
    <property type="nucleotide sequence ID" value="NZ_JRYR02000001.1"/>
</dbReference>
<comment type="function">
    <text evidence="3 12">Endonuclease that specifically degrades the RNA of RNA-DNA hybrids.</text>
</comment>
<dbReference type="GO" id="GO:0003676">
    <property type="term" value="F:nucleic acid binding"/>
    <property type="evidence" value="ECO:0007669"/>
    <property type="project" value="UniProtKB-UniRule"/>
</dbReference>
<reference evidence="15 16" key="1">
    <citation type="journal article" date="2012" name="Int. J. Syst. Evol. Microbiol.">
        <title>Flammeovirga pacifica sp. nov., isolated from deep-sea sediment.</title>
        <authorList>
            <person name="Xu H."/>
            <person name="Fu Y."/>
            <person name="Yang N."/>
            <person name="Ding Z."/>
            <person name="Lai Q."/>
            <person name="Zeng R."/>
        </authorList>
    </citation>
    <scope>NUCLEOTIDE SEQUENCE [LARGE SCALE GENOMIC DNA]</scope>
    <source>
        <strain evidence="16">DSM 24597 / LMG 26175 / WPAGA1</strain>
    </source>
</reference>
<feature type="binding site" evidence="13">
    <location>
        <position position="127"/>
    </location>
    <ligand>
        <name>Mg(2+)</name>
        <dbReference type="ChEBI" id="CHEBI:18420"/>
        <label>2</label>
    </ligand>
</feature>
<sequence>MAGSKKKKFYVVWAGGTPGVYTTWAECQKHVQGVKGAKYKSFDSLKEAEVAFKGNPAEYIVKKKAGEKPKKIYDPSVGLPIMNNSLAVDAACSGARGPMEYRGVWLETGQQLFIQGPYEDGTNNIGEFLGIVHALAYLKQHKYDQTIVYTDSRTAMKWVRDKKIKTTLDKNEKNAQLFVMIDRAIKWLETNTYMNPIRKWETKHWGEIPADFGRK</sequence>
<dbReference type="Gene3D" id="3.40.970.10">
    <property type="entry name" value="Ribonuclease H1, N-terminal domain"/>
    <property type="match status" value="1"/>
</dbReference>
<dbReference type="SUPFAM" id="SSF53098">
    <property type="entry name" value="Ribonuclease H-like"/>
    <property type="match status" value="1"/>
</dbReference>
<dbReference type="PANTHER" id="PTHR10642">
    <property type="entry name" value="RIBONUCLEASE H1"/>
    <property type="match status" value="1"/>
</dbReference>
<evidence type="ECO:0000256" key="3">
    <source>
        <dbReference type="ARBA" id="ARBA00004065"/>
    </source>
</evidence>